<evidence type="ECO:0000313" key="1">
    <source>
        <dbReference type="EnsemblMetazoa" id="G26684.1:cds"/>
    </source>
</evidence>
<dbReference type="OrthoDB" id="6144914at2759"/>
<dbReference type="PANTHER" id="PTHR28450:SF1">
    <property type="entry name" value="FANCONI ANEMIA GROUP B PROTEIN"/>
    <property type="match status" value="1"/>
</dbReference>
<name>A0A8W8L6H4_MAGGI</name>
<dbReference type="GO" id="GO:1990414">
    <property type="term" value="P:replication-born double-strand break repair via sister chromatid exchange"/>
    <property type="evidence" value="ECO:0007669"/>
    <property type="project" value="TreeGrafter"/>
</dbReference>
<dbReference type="OMA" id="WLLTDKG"/>
<dbReference type="EnsemblMetazoa" id="G26684.1">
    <property type="protein sequence ID" value="G26684.1:cds"/>
    <property type="gene ID" value="G26684"/>
</dbReference>
<dbReference type="GO" id="GO:1905168">
    <property type="term" value="P:positive regulation of double-strand break repair via homologous recombination"/>
    <property type="evidence" value="ECO:0007669"/>
    <property type="project" value="TreeGrafter"/>
</dbReference>
<dbReference type="InterPro" id="IPR033333">
    <property type="entry name" value="FANCB"/>
</dbReference>
<dbReference type="GO" id="GO:0043240">
    <property type="term" value="C:Fanconi anaemia nuclear complex"/>
    <property type="evidence" value="ECO:0007669"/>
    <property type="project" value="InterPro"/>
</dbReference>
<dbReference type="GO" id="GO:0036297">
    <property type="term" value="P:interstrand cross-link repair"/>
    <property type="evidence" value="ECO:0007669"/>
    <property type="project" value="InterPro"/>
</dbReference>
<reference evidence="1" key="1">
    <citation type="submission" date="2022-08" db="UniProtKB">
        <authorList>
            <consortium name="EnsemblMetazoa"/>
        </authorList>
    </citation>
    <scope>IDENTIFICATION</scope>
    <source>
        <strain evidence="1">05x7-T-G4-1.051#20</strain>
    </source>
</reference>
<dbReference type="Proteomes" id="UP000005408">
    <property type="component" value="Unassembled WGS sequence"/>
</dbReference>
<dbReference type="AlphaFoldDB" id="A0A8W8L6H4"/>
<evidence type="ECO:0000313" key="2">
    <source>
        <dbReference type="Proteomes" id="UP000005408"/>
    </source>
</evidence>
<dbReference type="GO" id="GO:2000042">
    <property type="term" value="P:negative regulation of double-strand break repair via homologous recombination"/>
    <property type="evidence" value="ECO:0007669"/>
    <property type="project" value="TreeGrafter"/>
</dbReference>
<sequence>MDHLFIFEGRLCQCLIERSSSNRRALKVSVYEFCQHRRIFKKLQFCSIDVSHEIKEIIGIHVKLNVFTGFYTVILHASTQNACRLVLVLDRHFSSYRVITQLNSPSSSTQDAYFIDGPGLIQSNTSKNLIFHRLAEKQKELVLKESVSVKSMLWSGYCKEIGSVAVFLSIIRNDQTEHFTFFIHPHSEDYETVDSIVFFPKELQNLVTANVIQISKGGSEASAYYSEIVTLTSEGFLIYLQEGRIMWALPTTISNLRRPALFSWSAFSLNTQFSAIYNNDIITFINLKERKILNQVTDVTAVYQDDFVGCGRTQILCLLPGFSLGSSSDWLLTDKGVWLFDQKSTTEECHTEHQPAVFALQKRLQSELVSFHRKSYFVERERSDFIRNTWKSLLHQPLFSHANRAIEEEKPLQISKTSLISVEKIWQVVLDDNWFVGVRIVNTCESPLHNLSLSLSSVNQDGKQPQNVLYSQSQWLIAENPECRSSMVIKRGPSKALRSKSPPSELQPGEKGVVFCRTDIPCLVSHPEFRCEVVLTYTICCDSDKDESELEQRQYQVLQCCGTVTLEASSLIEGKYSLEEPLGKTTLDHWCKEAVLLLTQVTCHLEMKTTWSNVSRLSDWLVKLCDFHYNADQNVYQSTSTVFSRMKLVIHSHPSHSKAKFTVHANSEKQIMLLIHHLYARLADDIVIMSLLKGEEEHEGLQIAIEAIRREIETTKPKQRENATGSCHLGDPELPESDVSGALLVNNIRENFRKRKESTFRSKVDSEQSNDKMNEHRFYEIQRNTDEAIAKLKL</sequence>
<dbReference type="PANTHER" id="PTHR28450">
    <property type="entry name" value="FANCONI ANEMIA GROUP B PROTEIN"/>
    <property type="match status" value="1"/>
</dbReference>
<protein>
    <recommendedName>
        <fullName evidence="3">Fanconi anemia group B protein</fullName>
    </recommendedName>
</protein>
<proteinExistence type="predicted"/>
<organism evidence="1 2">
    <name type="scientific">Magallana gigas</name>
    <name type="common">Pacific oyster</name>
    <name type="synonym">Crassostrea gigas</name>
    <dbReference type="NCBI Taxonomy" id="29159"/>
    <lineage>
        <taxon>Eukaryota</taxon>
        <taxon>Metazoa</taxon>
        <taxon>Spiralia</taxon>
        <taxon>Lophotrochozoa</taxon>
        <taxon>Mollusca</taxon>
        <taxon>Bivalvia</taxon>
        <taxon>Autobranchia</taxon>
        <taxon>Pteriomorphia</taxon>
        <taxon>Ostreida</taxon>
        <taxon>Ostreoidea</taxon>
        <taxon>Ostreidae</taxon>
        <taxon>Magallana</taxon>
    </lineage>
</organism>
<dbReference type="EnsemblMetazoa" id="G26684.2">
    <property type="protein sequence ID" value="G26684.2:cds"/>
    <property type="gene ID" value="G26684"/>
</dbReference>
<evidence type="ECO:0008006" key="3">
    <source>
        <dbReference type="Google" id="ProtNLM"/>
    </source>
</evidence>
<accession>A0A8W8L6H4</accession>
<keyword evidence="2" id="KW-1185">Reference proteome</keyword>